<dbReference type="GO" id="GO:0036297">
    <property type="term" value="P:interstrand cross-link repair"/>
    <property type="evidence" value="ECO:0007669"/>
    <property type="project" value="TreeGrafter"/>
</dbReference>
<sequence>MKILKTKHFIDEEAELSEDGVEISSDESIKSEDELSSSLVQFLDDETQITQDLNESEMQTVYLKSVRSPAVGNKYKMVHKEFNPITVFSQIPEQDECYVEDSFCVEDSEEDNPKSSSSDEDVHINFNLLGEESFVDGRKQYQTRHRKKMKESYTKQKIGTPLAPKRLTRVRILNGSSEDEETDKKEEQMGSRVSAKVDEDSNVTSLTKDWSLPQKCSVLKPQESHTQVHLEPKNPPGCSSSSSWTLRNSKSQAPLCILVDNHEISSGPEVISTLKTVHGVKVEICSLGSCDYIVSNRLAVERKCQAELVNNIHQSKMVQRMQQLKNKFDRICIIVEKERIRTEAWKVFHRTKHYDGMLSAFMQAGIKVLFSACQMETADLLKELALVEQRKNAAIHVPTEVAGPRQDVFRFYLSIPCVSYTLALALCHHFGSLKEMANRYNSLLIVLILTLWP</sequence>
<dbReference type="InterPro" id="IPR006166">
    <property type="entry name" value="ERCC4_domain"/>
</dbReference>
<dbReference type="GeneTree" id="ENSGT00940000156480"/>
<dbReference type="PANTHER" id="PTHR14025:SF20">
    <property type="entry name" value="FANCONI ANEMIA GROUP M PROTEIN"/>
    <property type="match status" value="1"/>
</dbReference>
<dbReference type="GO" id="GO:0016787">
    <property type="term" value="F:hydrolase activity"/>
    <property type="evidence" value="ECO:0007669"/>
    <property type="project" value="UniProtKB-KW"/>
</dbReference>
<evidence type="ECO:0000256" key="2">
    <source>
        <dbReference type="ARBA" id="ARBA00022801"/>
    </source>
</evidence>
<dbReference type="SMART" id="SM00891">
    <property type="entry name" value="ERCC4"/>
    <property type="match status" value="1"/>
</dbReference>
<dbReference type="Ensembl" id="ENSLLTT00000024335.1">
    <property type="protein sequence ID" value="ENSLLTP00000023476.1"/>
    <property type="gene ID" value="ENSLLTG00000017339.1"/>
</dbReference>
<dbReference type="GO" id="GO:0043138">
    <property type="term" value="F:3'-5' DNA helicase activity"/>
    <property type="evidence" value="ECO:0007669"/>
    <property type="project" value="TreeGrafter"/>
</dbReference>
<dbReference type="SUPFAM" id="SSF52980">
    <property type="entry name" value="Restriction endonuclease-like"/>
    <property type="match status" value="1"/>
</dbReference>
<evidence type="ECO:0000256" key="4">
    <source>
        <dbReference type="ARBA" id="ARBA00022840"/>
    </source>
</evidence>
<protein>
    <recommendedName>
        <fullName evidence="6">ERCC4 domain-containing protein</fullName>
    </recommendedName>
</protein>
<dbReference type="Gene3D" id="3.40.50.10130">
    <property type="match status" value="1"/>
</dbReference>
<dbReference type="Gene3D" id="1.10.150.20">
    <property type="entry name" value="5' to 3' exonuclease, C-terminal subdomain"/>
    <property type="match status" value="1"/>
</dbReference>
<name>A0A8C5SYK4_LATLA</name>
<keyword evidence="8" id="KW-1185">Reference proteome</keyword>
<dbReference type="GO" id="GO:0005524">
    <property type="term" value="F:ATP binding"/>
    <property type="evidence" value="ECO:0007669"/>
    <property type="project" value="UniProtKB-KW"/>
</dbReference>
<dbReference type="CDD" id="cd20077">
    <property type="entry name" value="XPF_nuclease_FANCM"/>
    <property type="match status" value="1"/>
</dbReference>
<dbReference type="Pfam" id="PF02732">
    <property type="entry name" value="ERCC4"/>
    <property type="match status" value="1"/>
</dbReference>
<feature type="domain" description="ERCC4" evidence="6">
    <location>
        <begin position="256"/>
        <end position="339"/>
    </location>
</feature>
<feature type="region of interest" description="Disordered" evidence="5">
    <location>
        <begin position="225"/>
        <end position="244"/>
    </location>
</feature>
<feature type="region of interest" description="Disordered" evidence="5">
    <location>
        <begin position="174"/>
        <end position="200"/>
    </location>
</feature>
<reference evidence="7" key="1">
    <citation type="submission" date="2025-08" db="UniProtKB">
        <authorList>
            <consortium name="Ensembl"/>
        </authorList>
    </citation>
    <scope>IDENTIFICATION</scope>
</reference>
<keyword evidence="1" id="KW-0547">Nucleotide-binding</keyword>
<evidence type="ECO:0000256" key="3">
    <source>
        <dbReference type="ARBA" id="ARBA00022806"/>
    </source>
</evidence>
<dbReference type="GO" id="GO:0000400">
    <property type="term" value="F:four-way junction DNA binding"/>
    <property type="evidence" value="ECO:0007669"/>
    <property type="project" value="TreeGrafter"/>
</dbReference>
<dbReference type="SUPFAM" id="SSF47781">
    <property type="entry name" value="RuvA domain 2-like"/>
    <property type="match status" value="1"/>
</dbReference>
<evidence type="ECO:0000313" key="8">
    <source>
        <dbReference type="Proteomes" id="UP000694406"/>
    </source>
</evidence>
<keyword evidence="4" id="KW-0067">ATP-binding</keyword>
<dbReference type="InterPro" id="IPR011335">
    <property type="entry name" value="Restrct_endonuc-II-like"/>
</dbReference>
<evidence type="ECO:0000259" key="6">
    <source>
        <dbReference type="SMART" id="SM00891"/>
    </source>
</evidence>
<dbReference type="PANTHER" id="PTHR14025">
    <property type="entry name" value="FANCONI ANEMIA GROUP M FANCM FAMILY MEMBER"/>
    <property type="match status" value="1"/>
</dbReference>
<dbReference type="GO" id="GO:0004518">
    <property type="term" value="F:nuclease activity"/>
    <property type="evidence" value="ECO:0007669"/>
    <property type="project" value="InterPro"/>
</dbReference>
<dbReference type="InterPro" id="IPR047418">
    <property type="entry name" value="XPF_nuclease_FANCM"/>
</dbReference>
<keyword evidence="3" id="KW-0347">Helicase</keyword>
<keyword evidence="2" id="KW-0378">Hydrolase</keyword>
<dbReference type="InterPro" id="IPR010994">
    <property type="entry name" value="RuvA_2-like"/>
</dbReference>
<evidence type="ECO:0000256" key="5">
    <source>
        <dbReference type="SAM" id="MobiDB-lite"/>
    </source>
</evidence>
<dbReference type="AlphaFoldDB" id="A0A8C5SYK4"/>
<proteinExistence type="predicted"/>
<accession>A0A8C5SYK4</accession>
<evidence type="ECO:0000313" key="7">
    <source>
        <dbReference type="Ensembl" id="ENSLLTP00000023476.1"/>
    </source>
</evidence>
<feature type="compositionally biased region" description="Basic and acidic residues" evidence="5">
    <location>
        <begin position="182"/>
        <end position="199"/>
    </location>
</feature>
<dbReference type="GO" id="GO:0045003">
    <property type="term" value="P:double-strand break repair via synthesis-dependent strand annealing"/>
    <property type="evidence" value="ECO:0007669"/>
    <property type="project" value="TreeGrafter"/>
</dbReference>
<organism evidence="7 8">
    <name type="scientific">Laticauda laticaudata</name>
    <name type="common">Blue-ringed sea krait</name>
    <name type="synonym">Blue-lipped sea krait</name>
    <dbReference type="NCBI Taxonomy" id="8630"/>
    <lineage>
        <taxon>Eukaryota</taxon>
        <taxon>Metazoa</taxon>
        <taxon>Chordata</taxon>
        <taxon>Craniata</taxon>
        <taxon>Vertebrata</taxon>
        <taxon>Euteleostomi</taxon>
        <taxon>Lepidosauria</taxon>
        <taxon>Squamata</taxon>
        <taxon>Bifurcata</taxon>
        <taxon>Unidentata</taxon>
        <taxon>Episquamata</taxon>
        <taxon>Toxicofera</taxon>
        <taxon>Serpentes</taxon>
        <taxon>Colubroidea</taxon>
        <taxon>Elapidae</taxon>
        <taxon>Laticaudinae</taxon>
        <taxon>Laticauda</taxon>
    </lineage>
</organism>
<evidence type="ECO:0000256" key="1">
    <source>
        <dbReference type="ARBA" id="ARBA00022741"/>
    </source>
</evidence>
<dbReference type="Proteomes" id="UP000694406">
    <property type="component" value="Unplaced"/>
</dbReference>
<reference evidence="7" key="2">
    <citation type="submission" date="2025-09" db="UniProtKB">
        <authorList>
            <consortium name="Ensembl"/>
        </authorList>
    </citation>
    <scope>IDENTIFICATION</scope>
</reference>
<dbReference type="GO" id="GO:0009378">
    <property type="term" value="F:four-way junction helicase activity"/>
    <property type="evidence" value="ECO:0007669"/>
    <property type="project" value="TreeGrafter"/>
</dbReference>